<gene>
    <name evidence="2" type="ORF">POCULU_LOCUS9140</name>
</gene>
<dbReference type="EMBL" id="CAJVPJ010003131">
    <property type="protein sequence ID" value="CAG8635604.1"/>
    <property type="molecule type" value="Genomic_DNA"/>
</dbReference>
<accession>A0A9N9DBV2</accession>
<keyword evidence="1" id="KW-0732">Signal</keyword>
<comment type="caution">
    <text evidence="2">The sequence shown here is derived from an EMBL/GenBank/DDBJ whole genome shotgun (WGS) entry which is preliminary data.</text>
</comment>
<evidence type="ECO:0000256" key="1">
    <source>
        <dbReference type="SAM" id="SignalP"/>
    </source>
</evidence>
<feature type="chain" id="PRO_5040230507" evidence="1">
    <location>
        <begin position="19"/>
        <end position="206"/>
    </location>
</feature>
<evidence type="ECO:0000313" key="2">
    <source>
        <dbReference type="EMBL" id="CAG8635604.1"/>
    </source>
</evidence>
<dbReference type="Proteomes" id="UP000789572">
    <property type="component" value="Unassembled WGS sequence"/>
</dbReference>
<name>A0A9N9DBV2_9GLOM</name>
<reference evidence="2" key="1">
    <citation type="submission" date="2021-06" db="EMBL/GenBank/DDBJ databases">
        <authorList>
            <person name="Kallberg Y."/>
            <person name="Tangrot J."/>
            <person name="Rosling A."/>
        </authorList>
    </citation>
    <scope>NUCLEOTIDE SEQUENCE</scope>
    <source>
        <strain evidence="2">IA702</strain>
    </source>
</reference>
<feature type="non-terminal residue" evidence="2">
    <location>
        <position position="1"/>
    </location>
</feature>
<protein>
    <submittedName>
        <fullName evidence="2">4072_t:CDS:1</fullName>
    </submittedName>
</protein>
<feature type="non-terminal residue" evidence="2">
    <location>
        <position position="206"/>
    </location>
</feature>
<dbReference type="OrthoDB" id="2421077at2759"/>
<sequence length="206" mass="23415">MLTIIFLLIGYTIHLIIDIRDDVPILKTESRTDDSLRFPTVTLEFDYNFTIFCALAYNNSTVTPDCLNYVSQPTFDSSSNKYRGKFVPSLDLKAEGPLHSTGLLSIGLMFLVLDRRYDSSSANMSVIEAVIDYSDDSYDELRRTVKKIDPEFIDSLIVSSVHTLFNRQIYMVSYTQSERHIMKKNSLSVFGIPSPILRVPYITAAL</sequence>
<organism evidence="2 3">
    <name type="scientific">Paraglomus occultum</name>
    <dbReference type="NCBI Taxonomy" id="144539"/>
    <lineage>
        <taxon>Eukaryota</taxon>
        <taxon>Fungi</taxon>
        <taxon>Fungi incertae sedis</taxon>
        <taxon>Mucoromycota</taxon>
        <taxon>Glomeromycotina</taxon>
        <taxon>Glomeromycetes</taxon>
        <taxon>Paraglomerales</taxon>
        <taxon>Paraglomeraceae</taxon>
        <taxon>Paraglomus</taxon>
    </lineage>
</organism>
<feature type="signal peptide" evidence="1">
    <location>
        <begin position="1"/>
        <end position="18"/>
    </location>
</feature>
<dbReference type="AlphaFoldDB" id="A0A9N9DBV2"/>
<proteinExistence type="predicted"/>
<evidence type="ECO:0000313" key="3">
    <source>
        <dbReference type="Proteomes" id="UP000789572"/>
    </source>
</evidence>
<keyword evidence="3" id="KW-1185">Reference proteome</keyword>